<dbReference type="GO" id="GO:0005840">
    <property type="term" value="C:ribosome"/>
    <property type="evidence" value="ECO:0007669"/>
    <property type="project" value="UniProtKB-KW"/>
</dbReference>
<evidence type="ECO:0000256" key="2">
    <source>
        <dbReference type="ARBA" id="ARBA00008553"/>
    </source>
</evidence>
<dbReference type="InterPro" id="IPR002132">
    <property type="entry name" value="Ribosomal_uL5"/>
</dbReference>
<accession>A0A9W8CKH8</accession>
<sequence>MVSSAEKTAKPSDCMRELKIEKLVLNISVGESGDRLTRARKVLEELSGQKPMESKARYTVRTFGIRRNEKIATHVTIRGPKAEEILERGLKVKEYELRAANFSATGNFGFGIQEHIDLGIKYDPSIGIFGMDFYVVMGRPGFRVSRRKHCRNRVGASHRITKQETQEWFKKKFDGLISNK</sequence>
<dbReference type="GO" id="GO:0006412">
    <property type="term" value="P:translation"/>
    <property type="evidence" value="ECO:0007669"/>
    <property type="project" value="InterPro"/>
</dbReference>
<dbReference type="NCBIfam" id="NF003258">
    <property type="entry name" value="PRK04219.1"/>
    <property type="match status" value="1"/>
</dbReference>
<dbReference type="EMBL" id="JANBOH010000106">
    <property type="protein sequence ID" value="KAJ1645426.1"/>
    <property type="molecule type" value="Genomic_DNA"/>
</dbReference>
<evidence type="ECO:0000256" key="4">
    <source>
        <dbReference type="ARBA" id="ARBA00023274"/>
    </source>
</evidence>
<feature type="domain" description="Large ribosomal subunit protein uL5 N-terminal" evidence="6">
    <location>
        <begin position="15"/>
        <end position="66"/>
    </location>
</feature>
<dbReference type="Pfam" id="PF00673">
    <property type="entry name" value="Ribosomal_L5_C"/>
    <property type="match status" value="1"/>
</dbReference>
<evidence type="ECO:0000256" key="3">
    <source>
        <dbReference type="ARBA" id="ARBA00022980"/>
    </source>
</evidence>
<dbReference type="Gene3D" id="3.30.1440.10">
    <property type="match status" value="1"/>
</dbReference>
<reference evidence="8" key="1">
    <citation type="submission" date="2022-07" db="EMBL/GenBank/DDBJ databases">
        <title>Phylogenomic reconstructions and comparative analyses of Kickxellomycotina fungi.</title>
        <authorList>
            <person name="Reynolds N.K."/>
            <person name="Stajich J.E."/>
            <person name="Barry K."/>
            <person name="Grigoriev I.V."/>
            <person name="Crous P."/>
            <person name="Smith M.E."/>
        </authorList>
    </citation>
    <scope>NUCLEOTIDE SEQUENCE</scope>
    <source>
        <strain evidence="8">NBRC 105413</strain>
    </source>
</reference>
<evidence type="ECO:0000313" key="8">
    <source>
        <dbReference type="EMBL" id="KAJ1645426.1"/>
    </source>
</evidence>
<evidence type="ECO:0000313" key="9">
    <source>
        <dbReference type="Proteomes" id="UP001145021"/>
    </source>
</evidence>
<evidence type="ECO:0000259" key="6">
    <source>
        <dbReference type="Pfam" id="PF00281"/>
    </source>
</evidence>
<dbReference type="InterPro" id="IPR031310">
    <property type="entry name" value="Ribosomal_uL5_N"/>
</dbReference>
<dbReference type="InterPro" id="IPR020929">
    <property type="entry name" value="Ribosomal_uL5_CS"/>
</dbReference>
<comment type="caution">
    <text evidence="8">The sequence shown here is derived from an EMBL/GenBank/DDBJ whole genome shotgun (WGS) entry which is preliminary data.</text>
</comment>
<organism evidence="8 9">
    <name type="scientific">Coemansia asiatica</name>
    <dbReference type="NCBI Taxonomy" id="1052880"/>
    <lineage>
        <taxon>Eukaryota</taxon>
        <taxon>Fungi</taxon>
        <taxon>Fungi incertae sedis</taxon>
        <taxon>Zoopagomycota</taxon>
        <taxon>Kickxellomycotina</taxon>
        <taxon>Kickxellomycetes</taxon>
        <taxon>Kickxellales</taxon>
        <taxon>Kickxellaceae</taxon>
        <taxon>Coemansia</taxon>
    </lineage>
</organism>
<dbReference type="Proteomes" id="UP001145021">
    <property type="component" value="Unassembled WGS sequence"/>
</dbReference>
<comment type="function">
    <text evidence="1">Component of the ribosome, a large ribonucleoprotein complex responsible for the synthesis of proteins in the cell. The small ribosomal subunit (SSU) binds messenger RNAs (mRNAs) and translates the encoded message by selecting cognate aminoacyl-transfer RNA (tRNA) molecules. The large subunit (LSU) contains the ribosomal catalytic site termed the peptidyl transferase center (PTC), which catalyzes the formation of peptide bonds, thereby polymerizing the amino acids delivered by tRNAs into a polypeptide chain. The nascent polypeptides leave the ribosome through a tunnel in the LSU and interact with protein factors that function in enzymatic processing, targeting, and the membrane insertion of nascent chains at the exit of the ribosomal tunnel.</text>
</comment>
<dbReference type="InterPro" id="IPR057266">
    <property type="entry name" value="Ribosomal_uL5_euk/arc-type"/>
</dbReference>
<dbReference type="AlphaFoldDB" id="A0A9W8CKH8"/>
<dbReference type="GO" id="GO:1990904">
    <property type="term" value="C:ribonucleoprotein complex"/>
    <property type="evidence" value="ECO:0007669"/>
    <property type="project" value="UniProtKB-KW"/>
</dbReference>
<feature type="domain" description="Large ribosomal subunit protein uL5 C-terminal" evidence="7">
    <location>
        <begin position="70"/>
        <end position="146"/>
    </location>
</feature>
<dbReference type="Pfam" id="PF00281">
    <property type="entry name" value="Ribosomal_L5"/>
    <property type="match status" value="1"/>
</dbReference>
<proteinExistence type="inferred from homology"/>
<keyword evidence="3 5" id="KW-0689">Ribosomal protein</keyword>
<keyword evidence="4 5" id="KW-0687">Ribonucleoprotein</keyword>
<dbReference type="InterPro" id="IPR022803">
    <property type="entry name" value="Ribosomal_uL5_dom_sf"/>
</dbReference>
<evidence type="ECO:0000259" key="7">
    <source>
        <dbReference type="Pfam" id="PF00673"/>
    </source>
</evidence>
<dbReference type="PIRSF" id="PIRSF002161">
    <property type="entry name" value="Ribosomal_L5"/>
    <property type="match status" value="1"/>
</dbReference>
<dbReference type="FunFam" id="3.30.1440.10:FF:000002">
    <property type="entry name" value="60S ribosomal protein L11"/>
    <property type="match status" value="1"/>
</dbReference>
<dbReference type="GO" id="GO:0003735">
    <property type="term" value="F:structural constituent of ribosome"/>
    <property type="evidence" value="ECO:0007669"/>
    <property type="project" value="InterPro"/>
</dbReference>
<gene>
    <name evidence="8" type="primary">RPL11</name>
    <name evidence="8" type="ORF">LPJ64_002974</name>
</gene>
<dbReference type="PANTHER" id="PTHR11994">
    <property type="entry name" value="60S RIBOSOMAL PROTEIN L11-RELATED"/>
    <property type="match status" value="1"/>
</dbReference>
<dbReference type="SUPFAM" id="SSF55282">
    <property type="entry name" value="RL5-like"/>
    <property type="match status" value="1"/>
</dbReference>
<comment type="similarity">
    <text evidence="2 5">Belongs to the universal ribosomal protein uL5 family.</text>
</comment>
<evidence type="ECO:0000256" key="1">
    <source>
        <dbReference type="ARBA" id="ARBA00004021"/>
    </source>
</evidence>
<protein>
    <submittedName>
        <fullName evidence="8">60S ribosomal protein L11</fullName>
    </submittedName>
</protein>
<keyword evidence="9" id="KW-1185">Reference proteome</keyword>
<dbReference type="InterPro" id="IPR031309">
    <property type="entry name" value="Ribosomal_uL5_C"/>
</dbReference>
<name>A0A9W8CKH8_9FUNG</name>
<dbReference type="PROSITE" id="PS00358">
    <property type="entry name" value="RIBOSOMAL_L5"/>
    <property type="match status" value="1"/>
</dbReference>
<evidence type="ECO:0000256" key="5">
    <source>
        <dbReference type="RuleBase" id="RU003930"/>
    </source>
</evidence>